<dbReference type="GO" id="GO:0016787">
    <property type="term" value="F:hydrolase activity"/>
    <property type="evidence" value="ECO:0007669"/>
    <property type="project" value="UniProtKB-KW"/>
</dbReference>
<organism evidence="5 6">
    <name type="scientific">Halopelagius inordinatus</name>
    <dbReference type="NCBI Taxonomy" id="553467"/>
    <lineage>
        <taxon>Archaea</taxon>
        <taxon>Methanobacteriati</taxon>
        <taxon>Methanobacteriota</taxon>
        <taxon>Stenosarchaea group</taxon>
        <taxon>Halobacteria</taxon>
        <taxon>Halobacteriales</taxon>
        <taxon>Haloferacaceae</taxon>
    </lineage>
</organism>
<dbReference type="EMBL" id="FOOQ01000001">
    <property type="protein sequence ID" value="SFF96196.1"/>
    <property type="molecule type" value="Genomic_DNA"/>
</dbReference>
<dbReference type="SUPFAM" id="SSF101478">
    <property type="entry name" value="ADP-ribosylglycohydrolase"/>
    <property type="match status" value="1"/>
</dbReference>
<evidence type="ECO:0000256" key="3">
    <source>
        <dbReference type="PIRSR" id="PIRSR605502-1"/>
    </source>
</evidence>
<dbReference type="OrthoDB" id="114878at2157"/>
<reference evidence="6" key="1">
    <citation type="submission" date="2016-10" db="EMBL/GenBank/DDBJ databases">
        <authorList>
            <person name="Varghese N."/>
            <person name="Submissions S."/>
        </authorList>
    </citation>
    <scope>NUCLEOTIDE SEQUENCE [LARGE SCALE GENOMIC DNA]</scope>
    <source>
        <strain evidence="6">CGMCC 1.7739</strain>
    </source>
</reference>
<keyword evidence="6" id="KW-1185">Reference proteome</keyword>
<keyword evidence="3" id="KW-0460">Magnesium</keyword>
<feature type="binding site" evidence="3">
    <location>
        <position position="282"/>
    </location>
    <ligand>
        <name>Mg(2+)</name>
        <dbReference type="ChEBI" id="CHEBI:18420"/>
        <label>1</label>
    </ligand>
</feature>
<comment type="cofactor">
    <cofactor evidence="3">
        <name>Mg(2+)</name>
        <dbReference type="ChEBI" id="CHEBI:18420"/>
    </cofactor>
    <text evidence="3">Binds 2 magnesium ions per subunit.</text>
</comment>
<evidence type="ECO:0000256" key="2">
    <source>
        <dbReference type="ARBA" id="ARBA00022801"/>
    </source>
</evidence>
<protein>
    <submittedName>
        <fullName evidence="5">ADP-ribosyl-[dinitrogen reductase] hydrolase</fullName>
    </submittedName>
</protein>
<dbReference type="RefSeq" id="WP_092891085.1">
    <property type="nucleotide sequence ID" value="NZ_FOOQ01000001.1"/>
</dbReference>
<dbReference type="STRING" id="553467.SAMN04488063_0941"/>
<feature type="compositionally biased region" description="Basic and acidic residues" evidence="4">
    <location>
        <begin position="1"/>
        <end position="16"/>
    </location>
</feature>
<keyword evidence="2 5" id="KW-0378">Hydrolase</keyword>
<dbReference type="InterPro" id="IPR050792">
    <property type="entry name" value="ADP-ribosylglycohydrolase"/>
</dbReference>
<evidence type="ECO:0000313" key="6">
    <source>
        <dbReference type="Proteomes" id="UP000198876"/>
    </source>
</evidence>
<dbReference type="InterPro" id="IPR036705">
    <property type="entry name" value="Ribosyl_crysJ1_sf"/>
</dbReference>
<sequence length="329" mass="35399">MTDHGDERSRSARRTDSAGVRSRARGTLLGLACGDALGRPVEFRTPAAIEAEYGRVTEMLGDGTYGKPPGTVTDDTEMALCIARSLVERERFDGADVARRFLAWYDSGPFDIGLTTADSLALVREGTAWEDAGRRVWERRAEGENAGNGSVMRCVPYALAYRETPDRLAEVSRASSEITHADPRCTAGCALLNEVVRRLVRGEADTEGVVSDALSAIDGEDRVPDELWTRVAGLPAETDPETLGYSGYVLATLESGLYHGLTADSFEEAVVEAVNEGDDADTVGAVTGAVAGARFGVESIPDRWAETLEERGELLRLADRLLEIAPETT</sequence>
<feature type="region of interest" description="Disordered" evidence="4">
    <location>
        <begin position="1"/>
        <end position="21"/>
    </location>
</feature>
<keyword evidence="3" id="KW-0479">Metal-binding</keyword>
<name>A0A1I2N3W4_9EURY</name>
<evidence type="ECO:0000256" key="1">
    <source>
        <dbReference type="ARBA" id="ARBA00010702"/>
    </source>
</evidence>
<dbReference type="GO" id="GO:0046872">
    <property type="term" value="F:metal ion binding"/>
    <property type="evidence" value="ECO:0007669"/>
    <property type="project" value="UniProtKB-KW"/>
</dbReference>
<feature type="binding site" evidence="3">
    <location>
        <position position="75"/>
    </location>
    <ligand>
        <name>Mg(2+)</name>
        <dbReference type="ChEBI" id="CHEBI:18420"/>
        <label>1</label>
    </ligand>
</feature>
<dbReference type="AlphaFoldDB" id="A0A1I2N3W4"/>
<dbReference type="InterPro" id="IPR005502">
    <property type="entry name" value="Ribosyl_crysJ1"/>
</dbReference>
<dbReference type="Proteomes" id="UP000198876">
    <property type="component" value="Unassembled WGS sequence"/>
</dbReference>
<accession>A0A1I2N3W4</accession>
<feature type="binding site" evidence="3">
    <location>
        <position position="281"/>
    </location>
    <ligand>
        <name>Mg(2+)</name>
        <dbReference type="ChEBI" id="CHEBI:18420"/>
        <label>1</label>
    </ligand>
</feature>
<dbReference type="PANTHER" id="PTHR16222:SF24">
    <property type="entry name" value="ADP-RIBOSYLHYDROLASE ARH3"/>
    <property type="match status" value="1"/>
</dbReference>
<dbReference type="Gene3D" id="1.10.4080.10">
    <property type="entry name" value="ADP-ribosylation/Crystallin J1"/>
    <property type="match status" value="1"/>
</dbReference>
<dbReference type="Pfam" id="PF03747">
    <property type="entry name" value="ADP_ribosyl_GH"/>
    <property type="match status" value="1"/>
</dbReference>
<gene>
    <name evidence="5" type="ORF">SAMN04488063_0941</name>
</gene>
<dbReference type="PANTHER" id="PTHR16222">
    <property type="entry name" value="ADP-RIBOSYLGLYCOHYDROLASE"/>
    <property type="match status" value="1"/>
</dbReference>
<evidence type="ECO:0000313" key="5">
    <source>
        <dbReference type="EMBL" id="SFF96196.1"/>
    </source>
</evidence>
<feature type="binding site" evidence="3">
    <location>
        <position position="279"/>
    </location>
    <ligand>
        <name>Mg(2+)</name>
        <dbReference type="ChEBI" id="CHEBI:18420"/>
        <label>1</label>
    </ligand>
</feature>
<proteinExistence type="inferred from homology"/>
<feature type="binding site" evidence="3">
    <location>
        <position position="74"/>
    </location>
    <ligand>
        <name>Mg(2+)</name>
        <dbReference type="ChEBI" id="CHEBI:18420"/>
        <label>1</label>
    </ligand>
</feature>
<feature type="binding site" evidence="3">
    <location>
        <position position="73"/>
    </location>
    <ligand>
        <name>Mg(2+)</name>
        <dbReference type="ChEBI" id="CHEBI:18420"/>
        <label>1</label>
    </ligand>
</feature>
<comment type="similarity">
    <text evidence="1">Belongs to the ADP-ribosylglycohydrolase family.</text>
</comment>
<evidence type="ECO:0000256" key="4">
    <source>
        <dbReference type="SAM" id="MobiDB-lite"/>
    </source>
</evidence>